<keyword evidence="15" id="KW-1185">Reference proteome</keyword>
<evidence type="ECO:0000256" key="9">
    <source>
        <dbReference type="ARBA" id="ARBA00022848"/>
    </source>
</evidence>
<dbReference type="AlphaFoldDB" id="A0AAJ6YK57"/>
<evidence type="ECO:0000256" key="7">
    <source>
        <dbReference type="ARBA" id="ARBA00022723"/>
    </source>
</evidence>
<comment type="subcellular location">
    <subcellularLocation>
        <location evidence="4">Endoplasmic reticulum membrane</location>
        <topology evidence="4">Peripheral membrane protein</topology>
    </subcellularLocation>
    <subcellularLocation>
        <location evidence="3">Microsome membrane</location>
        <topology evidence="3">Peripheral membrane protein</topology>
    </subcellularLocation>
</comment>
<dbReference type="CTD" id="32857"/>
<evidence type="ECO:0000256" key="12">
    <source>
        <dbReference type="ARBA" id="ARBA00023033"/>
    </source>
</evidence>
<dbReference type="PANTHER" id="PTHR24300:SF403">
    <property type="entry name" value="CYTOCHROME P450 306A1"/>
    <property type="match status" value="1"/>
</dbReference>
<dbReference type="InterPro" id="IPR050182">
    <property type="entry name" value="Cytochrome_P450_fam2"/>
</dbReference>
<dbReference type="Proteomes" id="UP000695007">
    <property type="component" value="Unplaced"/>
</dbReference>
<evidence type="ECO:0000256" key="5">
    <source>
        <dbReference type="ARBA" id="ARBA00010617"/>
    </source>
</evidence>
<evidence type="ECO:0000256" key="10">
    <source>
        <dbReference type="ARBA" id="ARBA00023002"/>
    </source>
</evidence>
<reference evidence="16" key="1">
    <citation type="submission" date="2025-08" db="UniProtKB">
        <authorList>
            <consortium name="RefSeq"/>
        </authorList>
    </citation>
    <scope>IDENTIFICATION</scope>
</reference>
<dbReference type="SUPFAM" id="SSF48264">
    <property type="entry name" value="Cytochrome P450"/>
    <property type="match status" value="1"/>
</dbReference>
<keyword evidence="13" id="KW-0472">Membrane</keyword>
<accession>A0AAJ6YK57</accession>
<dbReference type="InterPro" id="IPR001128">
    <property type="entry name" value="Cyt_P450"/>
</dbReference>
<comment type="similarity">
    <text evidence="5">Belongs to the cytochrome P450 family.</text>
</comment>
<dbReference type="GO" id="GO:0008395">
    <property type="term" value="F:steroid hydroxylase activity"/>
    <property type="evidence" value="ECO:0007669"/>
    <property type="project" value="TreeGrafter"/>
</dbReference>
<proteinExistence type="inferred from homology"/>
<evidence type="ECO:0000256" key="4">
    <source>
        <dbReference type="ARBA" id="ARBA00004406"/>
    </source>
</evidence>
<evidence type="ECO:0000256" key="1">
    <source>
        <dbReference type="ARBA" id="ARBA00001971"/>
    </source>
</evidence>
<gene>
    <name evidence="16" type="primary">LOC105363522</name>
</gene>
<evidence type="ECO:0000256" key="6">
    <source>
        <dbReference type="ARBA" id="ARBA00022617"/>
    </source>
</evidence>
<comment type="cofactor">
    <cofactor evidence="1 14">
        <name>heme</name>
        <dbReference type="ChEBI" id="CHEBI:30413"/>
    </cofactor>
</comment>
<protein>
    <submittedName>
        <fullName evidence="16">Cytochrome P450 306a1</fullName>
    </submittedName>
</protein>
<dbReference type="GO" id="GO:0016712">
    <property type="term" value="F:oxidoreductase activity, acting on paired donors, with incorporation or reduction of molecular oxygen, reduced flavin or flavoprotein as one donor, and incorporation of one atom of oxygen"/>
    <property type="evidence" value="ECO:0007669"/>
    <property type="project" value="TreeGrafter"/>
</dbReference>
<dbReference type="RefSeq" id="XP_011499554.1">
    <property type="nucleotide sequence ID" value="XM_011501252.1"/>
</dbReference>
<evidence type="ECO:0000256" key="3">
    <source>
        <dbReference type="ARBA" id="ARBA00004174"/>
    </source>
</evidence>
<keyword evidence="9" id="KW-0492">Microsome</keyword>
<keyword evidence="7 14" id="KW-0479">Metal-binding</keyword>
<evidence type="ECO:0000313" key="15">
    <source>
        <dbReference type="Proteomes" id="UP000695007"/>
    </source>
</evidence>
<keyword evidence="11 14" id="KW-0408">Iron</keyword>
<dbReference type="Gene3D" id="1.10.630.10">
    <property type="entry name" value="Cytochrome P450"/>
    <property type="match status" value="1"/>
</dbReference>
<dbReference type="PRINTS" id="PR00385">
    <property type="entry name" value="P450"/>
</dbReference>
<dbReference type="Pfam" id="PF00067">
    <property type="entry name" value="p450"/>
    <property type="match status" value="1"/>
</dbReference>
<feature type="binding site" description="axial binding residue" evidence="14">
    <location>
        <position position="545"/>
    </location>
    <ligand>
        <name>heme</name>
        <dbReference type="ChEBI" id="CHEBI:30413"/>
    </ligand>
    <ligandPart>
        <name>Fe</name>
        <dbReference type="ChEBI" id="CHEBI:18248"/>
    </ligandPart>
</feature>
<evidence type="ECO:0000256" key="8">
    <source>
        <dbReference type="ARBA" id="ARBA00022824"/>
    </source>
</evidence>
<evidence type="ECO:0000256" key="13">
    <source>
        <dbReference type="ARBA" id="ARBA00023136"/>
    </source>
</evidence>
<evidence type="ECO:0000313" key="16">
    <source>
        <dbReference type="RefSeq" id="XP_011499554.1"/>
    </source>
</evidence>
<dbReference type="GO" id="GO:0020037">
    <property type="term" value="F:heme binding"/>
    <property type="evidence" value="ECO:0007669"/>
    <property type="project" value="InterPro"/>
</dbReference>
<comment type="function">
    <text evidence="2">May be involved in the metabolism of insect hormones and in the breakdown of synthetic insecticides.</text>
</comment>
<keyword evidence="8" id="KW-0256">Endoplasmic reticulum</keyword>
<dbReference type="GO" id="GO:0006805">
    <property type="term" value="P:xenobiotic metabolic process"/>
    <property type="evidence" value="ECO:0007669"/>
    <property type="project" value="TreeGrafter"/>
</dbReference>
<evidence type="ECO:0000256" key="14">
    <source>
        <dbReference type="PIRSR" id="PIRSR602401-1"/>
    </source>
</evidence>
<dbReference type="GO" id="GO:0006082">
    <property type="term" value="P:organic acid metabolic process"/>
    <property type="evidence" value="ECO:0007669"/>
    <property type="project" value="TreeGrafter"/>
</dbReference>
<dbReference type="InterPro" id="IPR002401">
    <property type="entry name" value="Cyt_P450_E_grp-I"/>
</dbReference>
<keyword evidence="6 14" id="KW-0349">Heme</keyword>
<keyword evidence="12" id="KW-0503">Monooxygenase</keyword>
<name>A0AAJ6YK57_9HYME</name>
<dbReference type="GO" id="GO:0005789">
    <property type="term" value="C:endoplasmic reticulum membrane"/>
    <property type="evidence" value="ECO:0007669"/>
    <property type="project" value="UniProtKB-SubCell"/>
</dbReference>
<dbReference type="InterPro" id="IPR036396">
    <property type="entry name" value="Cyt_P450_sf"/>
</dbReference>
<dbReference type="PANTHER" id="PTHR24300">
    <property type="entry name" value="CYTOCHROME P450 508A4-RELATED"/>
    <property type="match status" value="1"/>
</dbReference>
<evidence type="ECO:0000256" key="2">
    <source>
        <dbReference type="ARBA" id="ARBA00003690"/>
    </source>
</evidence>
<dbReference type="GO" id="GO:0005506">
    <property type="term" value="F:iron ion binding"/>
    <property type="evidence" value="ECO:0007669"/>
    <property type="project" value="InterPro"/>
</dbReference>
<dbReference type="GeneID" id="105363522"/>
<evidence type="ECO:0000256" key="11">
    <source>
        <dbReference type="ARBA" id="ARBA00023004"/>
    </source>
</evidence>
<dbReference type="KEGG" id="csol:105363522"/>
<sequence length="599" mass="68796">MLRLRMPSISYQVNNSVFTTFLSRSLLVGPLYIPYLESHTPTVRTLIICHKDFIFSKGMREYERKKSKSCIEKRKFHLQDGAHAWLNENRAGAVQSLPSIEIEGKPDAIRMRTYRELTLNCIASQTGDSIERRLPPGPWGLPIIGNLLSIDPQTPHKSLAQLAGKYGPVCGLHMGSIYTVLLSDPKLIRQLFSKNVFCGRAPLYMTHGIMKGFGIIAAEGNLWKVQRKFVLNCLKNFGMTKFASSKRDLLEKRILLSINEALMKLEMRSNEKSGLDPHQTLQHCIGNLMNFFVFGKIYQEEDEVWKWLQFLQEEGVKHIGISGPLNFLPFLRFLPRYYNIMKLLIDGQNKTHEVYRKILADHRKFPNEMNSFLAAYDKEMQKRLANEEPLDSFTEIQCVYLLADIFGAGVDTTLTTLSWFLLFMVAFPKEQAKLQEEINKIVGENEPTLENRRDLTRLEATIMEVQRLRSVVPIGIPHGTTEDTQIQNFTIPKNSMIVPLQWAIHLNPSYWPDPCMFDPNRFLTENGGLKKPDAFIPFQFGKRMCVGDELARMILFLFTARILHRFSISAPIGNTINLEGDCGITLVPKRQNLIFKRRH</sequence>
<organism evidence="15 16">
    <name type="scientific">Ceratosolen solmsi marchali</name>
    <dbReference type="NCBI Taxonomy" id="326594"/>
    <lineage>
        <taxon>Eukaryota</taxon>
        <taxon>Metazoa</taxon>
        <taxon>Ecdysozoa</taxon>
        <taxon>Arthropoda</taxon>
        <taxon>Hexapoda</taxon>
        <taxon>Insecta</taxon>
        <taxon>Pterygota</taxon>
        <taxon>Neoptera</taxon>
        <taxon>Endopterygota</taxon>
        <taxon>Hymenoptera</taxon>
        <taxon>Apocrita</taxon>
        <taxon>Proctotrupomorpha</taxon>
        <taxon>Chalcidoidea</taxon>
        <taxon>Agaonidae</taxon>
        <taxon>Agaoninae</taxon>
        <taxon>Ceratosolen</taxon>
    </lineage>
</organism>
<dbReference type="FunFam" id="1.10.630.10:FF:000238">
    <property type="entry name" value="Cytochrome P450 2A6"/>
    <property type="match status" value="1"/>
</dbReference>
<keyword evidence="10" id="KW-0560">Oxidoreductase</keyword>
<dbReference type="PRINTS" id="PR00463">
    <property type="entry name" value="EP450I"/>
</dbReference>